<protein>
    <submittedName>
        <fullName evidence="2">Helix-turn-helix domain-containing protein</fullName>
    </submittedName>
</protein>
<proteinExistence type="predicted"/>
<dbReference type="EMBL" id="QXIR01000046">
    <property type="protein sequence ID" value="RIW28237.1"/>
    <property type="molecule type" value="Genomic_DNA"/>
</dbReference>
<dbReference type="Proteomes" id="UP000265801">
    <property type="component" value="Unassembled WGS sequence"/>
</dbReference>
<evidence type="ECO:0000313" key="2">
    <source>
        <dbReference type="EMBL" id="RIW28237.1"/>
    </source>
</evidence>
<feature type="domain" description="Helix-turn-helix" evidence="1">
    <location>
        <begin position="2"/>
        <end position="47"/>
    </location>
</feature>
<dbReference type="Pfam" id="PF12728">
    <property type="entry name" value="HTH_17"/>
    <property type="match status" value="1"/>
</dbReference>
<name>A0A3A1QMS8_9BACI</name>
<dbReference type="RefSeq" id="WP_119549464.1">
    <property type="nucleotide sequence ID" value="NZ_QXIR01000046.1"/>
</dbReference>
<evidence type="ECO:0000313" key="3">
    <source>
        <dbReference type="Proteomes" id="UP000265801"/>
    </source>
</evidence>
<dbReference type="InterPro" id="IPR010093">
    <property type="entry name" value="SinI_DNA-bd"/>
</dbReference>
<dbReference type="InterPro" id="IPR041657">
    <property type="entry name" value="HTH_17"/>
</dbReference>
<dbReference type="GO" id="GO:0003677">
    <property type="term" value="F:DNA binding"/>
    <property type="evidence" value="ECO:0007669"/>
    <property type="project" value="InterPro"/>
</dbReference>
<evidence type="ECO:0000259" key="1">
    <source>
        <dbReference type="Pfam" id="PF12728"/>
    </source>
</evidence>
<dbReference type="AlphaFoldDB" id="A0A3A1QMS8"/>
<keyword evidence="3" id="KW-1185">Reference proteome</keyword>
<reference evidence="2 3" key="1">
    <citation type="submission" date="2018-09" db="EMBL/GenBank/DDBJ databases">
        <title>Bacillus saliacetes sp. nov., isolated from Thai shrimp paste (Ka-pi).</title>
        <authorList>
            <person name="Daroonpunt R."/>
            <person name="Tanasupawat S."/>
            <person name="Yiamsombut S."/>
        </authorList>
    </citation>
    <scope>NUCLEOTIDE SEQUENCE [LARGE SCALE GENOMIC DNA]</scope>
    <source>
        <strain evidence="2 3">SKP7-4</strain>
    </source>
</reference>
<comment type="caution">
    <text evidence="2">The sequence shown here is derived from an EMBL/GenBank/DDBJ whole genome shotgun (WGS) entry which is preliminary data.</text>
</comment>
<dbReference type="NCBIfam" id="TIGR01764">
    <property type="entry name" value="excise"/>
    <property type="match status" value="1"/>
</dbReference>
<gene>
    <name evidence="2" type="ORF">D3H55_21985</name>
</gene>
<organism evidence="2 3">
    <name type="scientific">Bacillus salacetis</name>
    <dbReference type="NCBI Taxonomy" id="2315464"/>
    <lineage>
        <taxon>Bacteria</taxon>
        <taxon>Bacillati</taxon>
        <taxon>Bacillota</taxon>
        <taxon>Bacilli</taxon>
        <taxon>Bacillales</taxon>
        <taxon>Bacillaceae</taxon>
        <taxon>Bacillus</taxon>
    </lineage>
</organism>
<accession>A0A3A1QMS8</accession>
<dbReference type="OrthoDB" id="2166477at2"/>
<sequence>MYLTVKEIADYLSLPEMYVEALIKEKKIKAVHDGEQYLVNKGNFQNYHEQMDAYRKMFEQWQNEPIPEDPDIKDED</sequence>